<name>A0A401S5D0_CHIPU</name>
<reference evidence="1 2" key="1">
    <citation type="journal article" date="2018" name="Nat. Ecol. Evol.">
        <title>Shark genomes provide insights into elasmobranch evolution and the origin of vertebrates.</title>
        <authorList>
            <person name="Hara Y"/>
            <person name="Yamaguchi K"/>
            <person name="Onimaru K"/>
            <person name="Kadota M"/>
            <person name="Koyanagi M"/>
            <person name="Keeley SD"/>
            <person name="Tatsumi K"/>
            <person name="Tanaka K"/>
            <person name="Motone F"/>
            <person name="Kageyama Y"/>
            <person name="Nozu R"/>
            <person name="Adachi N"/>
            <person name="Nishimura O"/>
            <person name="Nakagawa R"/>
            <person name="Tanegashima C"/>
            <person name="Kiyatake I"/>
            <person name="Matsumoto R"/>
            <person name="Murakumo K"/>
            <person name="Nishida K"/>
            <person name="Terakita A"/>
            <person name="Kuratani S"/>
            <person name="Sato K"/>
            <person name="Hyodo S Kuraku.S."/>
        </authorList>
    </citation>
    <scope>NUCLEOTIDE SEQUENCE [LARGE SCALE GENOMIC DNA]</scope>
</reference>
<dbReference type="OrthoDB" id="186791at2759"/>
<protein>
    <submittedName>
        <fullName evidence="1">Uncharacterized protein</fullName>
    </submittedName>
</protein>
<evidence type="ECO:0000313" key="1">
    <source>
        <dbReference type="EMBL" id="GCC25612.1"/>
    </source>
</evidence>
<proteinExistence type="predicted"/>
<evidence type="ECO:0000313" key="2">
    <source>
        <dbReference type="Proteomes" id="UP000287033"/>
    </source>
</evidence>
<keyword evidence="2" id="KW-1185">Reference proteome</keyword>
<organism evidence="1 2">
    <name type="scientific">Chiloscyllium punctatum</name>
    <name type="common">Brownbanded bambooshark</name>
    <name type="synonym">Hemiscyllium punctatum</name>
    <dbReference type="NCBI Taxonomy" id="137246"/>
    <lineage>
        <taxon>Eukaryota</taxon>
        <taxon>Metazoa</taxon>
        <taxon>Chordata</taxon>
        <taxon>Craniata</taxon>
        <taxon>Vertebrata</taxon>
        <taxon>Chondrichthyes</taxon>
        <taxon>Elasmobranchii</taxon>
        <taxon>Galeomorphii</taxon>
        <taxon>Galeoidea</taxon>
        <taxon>Orectolobiformes</taxon>
        <taxon>Hemiscylliidae</taxon>
        <taxon>Chiloscyllium</taxon>
    </lineage>
</organism>
<sequence>MSWQVRGKGQLNNGTISPYQDKTVVPFAVKLKMQELEEEKRAVEMLNMWEPASPLLNPVISNDVKKK</sequence>
<dbReference type="Proteomes" id="UP000287033">
    <property type="component" value="Unassembled WGS sequence"/>
</dbReference>
<dbReference type="EMBL" id="BEZZ01000092">
    <property type="protein sequence ID" value="GCC25612.1"/>
    <property type="molecule type" value="Genomic_DNA"/>
</dbReference>
<accession>A0A401S5D0</accession>
<comment type="caution">
    <text evidence="1">The sequence shown here is derived from an EMBL/GenBank/DDBJ whole genome shotgun (WGS) entry which is preliminary data.</text>
</comment>
<gene>
    <name evidence="1" type="ORF">chiPu_0004023</name>
</gene>
<dbReference type="AlphaFoldDB" id="A0A401S5D0"/>